<organism evidence="8 9">
    <name type="scientific">Seinonella peptonophila</name>
    <dbReference type="NCBI Taxonomy" id="112248"/>
    <lineage>
        <taxon>Bacteria</taxon>
        <taxon>Bacillati</taxon>
        <taxon>Bacillota</taxon>
        <taxon>Bacilli</taxon>
        <taxon>Bacillales</taxon>
        <taxon>Thermoactinomycetaceae</taxon>
        <taxon>Seinonella</taxon>
    </lineage>
</organism>
<dbReference type="GO" id="GO:0045259">
    <property type="term" value="C:proton-transporting ATP synthase complex"/>
    <property type="evidence" value="ECO:0007669"/>
    <property type="project" value="UniProtKB-KW"/>
</dbReference>
<keyword evidence="9" id="KW-1185">Reference proteome</keyword>
<keyword evidence="7" id="KW-0812">Transmembrane</keyword>
<feature type="transmembrane region" description="Helical" evidence="7">
    <location>
        <begin position="9"/>
        <end position="31"/>
    </location>
</feature>
<comment type="subcellular location">
    <subcellularLocation>
        <location evidence="1">Membrane</location>
    </subcellularLocation>
</comment>
<keyword evidence="3" id="KW-0138">CF(0)</keyword>
<evidence type="ECO:0000313" key="8">
    <source>
        <dbReference type="EMBL" id="SHE66551.1"/>
    </source>
</evidence>
<dbReference type="GO" id="GO:0015986">
    <property type="term" value="P:proton motive force-driven ATP synthesis"/>
    <property type="evidence" value="ECO:0007669"/>
    <property type="project" value="InterPro"/>
</dbReference>
<keyword evidence="7" id="KW-1133">Transmembrane helix</keyword>
<evidence type="ECO:0000256" key="6">
    <source>
        <dbReference type="ARBA" id="ARBA00023136"/>
    </source>
</evidence>
<evidence type="ECO:0000256" key="7">
    <source>
        <dbReference type="SAM" id="Phobius"/>
    </source>
</evidence>
<dbReference type="Proteomes" id="UP000184476">
    <property type="component" value="Unassembled WGS sequence"/>
</dbReference>
<keyword evidence="4" id="KW-0375">Hydrogen ion transport</keyword>
<dbReference type="EMBL" id="FQVL01000002">
    <property type="protein sequence ID" value="SHE66551.1"/>
    <property type="molecule type" value="Genomic_DNA"/>
</dbReference>
<evidence type="ECO:0000256" key="2">
    <source>
        <dbReference type="ARBA" id="ARBA00022448"/>
    </source>
</evidence>
<proteinExistence type="predicted"/>
<reference evidence="8 9" key="1">
    <citation type="submission" date="2016-11" db="EMBL/GenBank/DDBJ databases">
        <authorList>
            <person name="Jaros S."/>
            <person name="Januszkiewicz K."/>
            <person name="Wedrychowicz H."/>
        </authorList>
    </citation>
    <scope>NUCLEOTIDE SEQUENCE [LARGE SCALE GENOMIC DNA]</scope>
    <source>
        <strain evidence="8 9">DSM 44666</strain>
    </source>
</reference>
<name>A0A1M4VC72_9BACL</name>
<dbReference type="RefSeq" id="WP_073153731.1">
    <property type="nucleotide sequence ID" value="NZ_FQVL01000002.1"/>
</dbReference>
<dbReference type="Pfam" id="PF05405">
    <property type="entry name" value="Mt_ATP-synt_B"/>
    <property type="match status" value="1"/>
</dbReference>
<protein>
    <submittedName>
        <fullName evidence="8">ATP synthase B chain (ATP-synt_B)</fullName>
    </submittedName>
</protein>
<keyword evidence="2" id="KW-0813">Transport</keyword>
<evidence type="ECO:0000256" key="5">
    <source>
        <dbReference type="ARBA" id="ARBA00023065"/>
    </source>
</evidence>
<dbReference type="OrthoDB" id="3006775at2"/>
<dbReference type="AlphaFoldDB" id="A0A1M4VC72"/>
<keyword evidence="5" id="KW-0406">Ion transport</keyword>
<evidence type="ECO:0000256" key="1">
    <source>
        <dbReference type="ARBA" id="ARBA00004370"/>
    </source>
</evidence>
<evidence type="ECO:0000256" key="4">
    <source>
        <dbReference type="ARBA" id="ARBA00022781"/>
    </source>
</evidence>
<dbReference type="InterPro" id="IPR008688">
    <property type="entry name" value="ATP_synth_Bsub_B/MI25"/>
</dbReference>
<sequence>MKKLKIHHWILIGVVAVFAFGILAISIFNLVTSSSLDSGIKDSNITGTQISIMANQISIMNFLLTFIGLAGALAGVGFTVFGYYQSMKFRDMVKEELNKKLDPIKEKINNNTKDIIDFSKELITLNDKSDHQKELTDDLYLDFFESKINSLILSGYQQENIQVPCNNIKQLNEMIKIHKDCLDHFVLFYQTRVNMVQFIIKTTSTRIASELDRHSQQKSLIEEFGSKKHLDDYLDKVTNEFIDRINQFKRAQKYRLFSTEEVVHLNSHFNF</sequence>
<evidence type="ECO:0000313" key="9">
    <source>
        <dbReference type="Proteomes" id="UP000184476"/>
    </source>
</evidence>
<feature type="transmembrane region" description="Helical" evidence="7">
    <location>
        <begin position="62"/>
        <end position="84"/>
    </location>
</feature>
<keyword evidence="6 7" id="KW-0472">Membrane</keyword>
<gene>
    <name evidence="8" type="ORF">SAMN05444392_102288</name>
</gene>
<accession>A0A1M4VC72</accession>
<evidence type="ECO:0000256" key="3">
    <source>
        <dbReference type="ARBA" id="ARBA00022547"/>
    </source>
</evidence>
<dbReference type="GO" id="GO:0015078">
    <property type="term" value="F:proton transmembrane transporter activity"/>
    <property type="evidence" value="ECO:0007669"/>
    <property type="project" value="InterPro"/>
</dbReference>